<name>A0A8S8XIK0_9PROT</name>
<protein>
    <submittedName>
        <fullName evidence="3">Oxidoreductase</fullName>
    </submittedName>
</protein>
<dbReference type="InterPro" id="IPR020471">
    <property type="entry name" value="AKR"/>
</dbReference>
<dbReference type="RefSeq" id="WP_420245463.1">
    <property type="nucleotide sequence ID" value="NZ_BOPV01000001.1"/>
</dbReference>
<dbReference type="InterPro" id="IPR036812">
    <property type="entry name" value="NAD(P)_OxRdtase_dom_sf"/>
</dbReference>
<dbReference type="AlphaFoldDB" id="A0A8S8XIK0"/>
<dbReference type="InterPro" id="IPR023210">
    <property type="entry name" value="NADP_OxRdtase_dom"/>
</dbReference>
<organism evidence="3 4">
    <name type="scientific">Roseiterribacter gracilis</name>
    <dbReference type="NCBI Taxonomy" id="2812848"/>
    <lineage>
        <taxon>Bacteria</taxon>
        <taxon>Pseudomonadati</taxon>
        <taxon>Pseudomonadota</taxon>
        <taxon>Alphaproteobacteria</taxon>
        <taxon>Rhodospirillales</taxon>
        <taxon>Roseiterribacteraceae</taxon>
        <taxon>Roseiterribacter</taxon>
    </lineage>
</organism>
<gene>
    <name evidence="3" type="ORF">TMPK1_40460</name>
</gene>
<evidence type="ECO:0000313" key="4">
    <source>
        <dbReference type="Proteomes" id="UP000681075"/>
    </source>
</evidence>
<dbReference type="GO" id="GO:0016491">
    <property type="term" value="F:oxidoreductase activity"/>
    <property type="evidence" value="ECO:0007669"/>
    <property type="project" value="UniProtKB-KW"/>
</dbReference>
<proteinExistence type="predicted"/>
<dbReference type="EMBL" id="BOPV01000001">
    <property type="protein sequence ID" value="GIL41809.1"/>
    <property type="molecule type" value="Genomic_DNA"/>
</dbReference>
<dbReference type="GO" id="GO:0005829">
    <property type="term" value="C:cytosol"/>
    <property type="evidence" value="ECO:0007669"/>
    <property type="project" value="UniProtKB-ARBA"/>
</dbReference>
<dbReference type="PRINTS" id="PR00069">
    <property type="entry name" value="ALDKETRDTASE"/>
</dbReference>
<dbReference type="InterPro" id="IPR050523">
    <property type="entry name" value="AKR_Detox_Biosynth"/>
</dbReference>
<keyword evidence="1" id="KW-0560">Oxidoreductase</keyword>
<reference evidence="3" key="1">
    <citation type="submission" date="2021-02" db="EMBL/GenBank/DDBJ databases">
        <title>Genome sequence of Rhodospirillales sp. strain TMPK1 isolated from soil.</title>
        <authorList>
            <person name="Nakai R."/>
            <person name="Kusada H."/>
            <person name="Tamaki H."/>
        </authorList>
    </citation>
    <scope>NUCLEOTIDE SEQUENCE</scope>
    <source>
        <strain evidence="3">TMPK1</strain>
    </source>
</reference>
<evidence type="ECO:0000256" key="1">
    <source>
        <dbReference type="ARBA" id="ARBA00023002"/>
    </source>
</evidence>
<dbReference type="FunFam" id="3.20.20.100:FF:000004">
    <property type="entry name" value="Oxidoreductase, aldo/keto reductase"/>
    <property type="match status" value="1"/>
</dbReference>
<feature type="domain" description="NADP-dependent oxidoreductase" evidence="2">
    <location>
        <begin position="15"/>
        <end position="313"/>
    </location>
</feature>
<accession>A0A8S8XIK0</accession>
<dbReference type="CDD" id="cd19079">
    <property type="entry name" value="AKR_EcYajO-like"/>
    <property type="match status" value="1"/>
</dbReference>
<dbReference type="SUPFAM" id="SSF51430">
    <property type="entry name" value="NAD(P)-linked oxidoreductase"/>
    <property type="match status" value="1"/>
</dbReference>
<dbReference type="Proteomes" id="UP000681075">
    <property type="component" value="Unassembled WGS sequence"/>
</dbReference>
<comment type="caution">
    <text evidence="3">The sequence shown here is derived from an EMBL/GenBank/DDBJ whole genome shotgun (WGS) entry which is preliminary data.</text>
</comment>
<dbReference type="Pfam" id="PF00248">
    <property type="entry name" value="Aldo_ket_red"/>
    <property type="match status" value="1"/>
</dbReference>
<dbReference type="PANTHER" id="PTHR43364:SF4">
    <property type="entry name" value="NAD(P)-LINKED OXIDOREDUCTASE SUPERFAMILY PROTEIN"/>
    <property type="match status" value="1"/>
</dbReference>
<evidence type="ECO:0000259" key="2">
    <source>
        <dbReference type="Pfam" id="PF00248"/>
    </source>
</evidence>
<evidence type="ECO:0000313" key="3">
    <source>
        <dbReference type="EMBL" id="GIL41809.1"/>
    </source>
</evidence>
<dbReference type="Gene3D" id="3.20.20.100">
    <property type="entry name" value="NADP-dependent oxidoreductase domain"/>
    <property type="match status" value="1"/>
</dbReference>
<dbReference type="PANTHER" id="PTHR43364">
    <property type="entry name" value="NADH-SPECIFIC METHYLGLYOXAL REDUCTASE-RELATED"/>
    <property type="match status" value="1"/>
</dbReference>
<sequence length="325" mass="36402">MDYINLGRSGLRVSRIALGCMSFGVAKRRWFLDEAQSRPFFRRAIERGINFFDTANMYGDGASEEVTGRALREYGKRDEIVLATKLYFPMHGGANAQGLSRKSVLTEIDASLRRLGTDYIDLYQIHRFDETTPVEETIDALHDTVRAGKVRYLGASSMQSWRFAKMLYVADQQRAPRFVSMQPHYNLLYREEEREMLGLCRDEGIGVLPWSPLARGRLARPWATQSSARSGDDPWGDGLYAATEASDRKIVDRVGELAAARGRSHAQIALAWLLHQQDVTAPIVGVTKIEQLDEAIDALAVKLSTDEIASLEAPYTPRAVVGFGR</sequence>
<keyword evidence="4" id="KW-1185">Reference proteome</keyword>